<feature type="region of interest" description="Disordered" evidence="1">
    <location>
        <begin position="1"/>
        <end position="30"/>
    </location>
</feature>
<accession>A0A0A9F848</accession>
<dbReference type="EMBL" id="GBRH01189389">
    <property type="protein sequence ID" value="JAE08507.1"/>
    <property type="molecule type" value="Transcribed_RNA"/>
</dbReference>
<protein>
    <submittedName>
        <fullName evidence="2">Uncharacterized protein</fullName>
    </submittedName>
</protein>
<evidence type="ECO:0000256" key="1">
    <source>
        <dbReference type="SAM" id="MobiDB-lite"/>
    </source>
</evidence>
<organism evidence="2">
    <name type="scientific">Arundo donax</name>
    <name type="common">Giant reed</name>
    <name type="synonym">Donax arundinaceus</name>
    <dbReference type="NCBI Taxonomy" id="35708"/>
    <lineage>
        <taxon>Eukaryota</taxon>
        <taxon>Viridiplantae</taxon>
        <taxon>Streptophyta</taxon>
        <taxon>Embryophyta</taxon>
        <taxon>Tracheophyta</taxon>
        <taxon>Spermatophyta</taxon>
        <taxon>Magnoliopsida</taxon>
        <taxon>Liliopsida</taxon>
        <taxon>Poales</taxon>
        <taxon>Poaceae</taxon>
        <taxon>PACMAD clade</taxon>
        <taxon>Arundinoideae</taxon>
        <taxon>Arundineae</taxon>
        <taxon>Arundo</taxon>
    </lineage>
</organism>
<proteinExistence type="predicted"/>
<dbReference type="AlphaFoldDB" id="A0A0A9F848"/>
<evidence type="ECO:0000313" key="2">
    <source>
        <dbReference type="EMBL" id="JAE08507.1"/>
    </source>
</evidence>
<reference evidence="2" key="2">
    <citation type="journal article" date="2015" name="Data Brief">
        <title>Shoot transcriptome of the giant reed, Arundo donax.</title>
        <authorList>
            <person name="Barrero R.A."/>
            <person name="Guerrero F.D."/>
            <person name="Moolhuijzen P."/>
            <person name="Goolsby J.A."/>
            <person name="Tidwell J."/>
            <person name="Bellgard S.E."/>
            <person name="Bellgard M.I."/>
        </authorList>
    </citation>
    <scope>NUCLEOTIDE SEQUENCE</scope>
    <source>
        <tissue evidence="2">Shoot tissue taken approximately 20 cm above the soil surface</tissue>
    </source>
</reference>
<name>A0A0A9F848_ARUDO</name>
<sequence>MSEREPREGGGDEEPPRERQHDGPVQHRRG</sequence>
<reference evidence="2" key="1">
    <citation type="submission" date="2014-09" db="EMBL/GenBank/DDBJ databases">
        <authorList>
            <person name="Magalhaes I.L.F."/>
            <person name="Oliveira U."/>
            <person name="Santos F.R."/>
            <person name="Vidigal T.H.D.A."/>
            <person name="Brescovit A.D."/>
            <person name="Santos A.J."/>
        </authorList>
    </citation>
    <scope>NUCLEOTIDE SEQUENCE</scope>
    <source>
        <tissue evidence="2">Shoot tissue taken approximately 20 cm above the soil surface</tissue>
    </source>
</reference>